<evidence type="ECO:0000313" key="8">
    <source>
        <dbReference type="EMBL" id="TMS36096.1"/>
    </source>
</evidence>
<reference evidence="8 9" key="2">
    <citation type="journal article" date="2019" name="G3 (Bethesda)">
        <title>Hybrid Assembly of the Genome of the Entomopathogenic Nematode Steinernema carpocapsae Identifies the X-Chromosome.</title>
        <authorList>
            <person name="Serra L."/>
            <person name="Macchietto M."/>
            <person name="Macias-Munoz A."/>
            <person name="McGill C.J."/>
            <person name="Rodriguez I.M."/>
            <person name="Rodriguez B."/>
            <person name="Murad R."/>
            <person name="Mortazavi A."/>
        </authorList>
    </citation>
    <scope>NUCLEOTIDE SEQUENCE [LARGE SCALE GENOMIC DNA]</scope>
    <source>
        <strain evidence="8 9">ALL</strain>
    </source>
</reference>
<dbReference type="PROSITE" id="PS50888">
    <property type="entry name" value="BHLH"/>
    <property type="match status" value="1"/>
</dbReference>
<comment type="subcellular location">
    <subcellularLocation>
        <location evidence="1">Nucleus</location>
    </subcellularLocation>
</comment>
<keyword evidence="3" id="KW-0238">DNA-binding</keyword>
<dbReference type="Gene3D" id="4.10.280.10">
    <property type="entry name" value="Helix-loop-helix DNA-binding domain"/>
    <property type="match status" value="1"/>
</dbReference>
<dbReference type="InterPro" id="IPR011598">
    <property type="entry name" value="bHLH_dom"/>
</dbReference>
<dbReference type="GO" id="GO:0005634">
    <property type="term" value="C:nucleus"/>
    <property type="evidence" value="ECO:0007669"/>
    <property type="project" value="UniProtKB-SubCell"/>
</dbReference>
<dbReference type="InterPro" id="IPR036638">
    <property type="entry name" value="HLH_DNA-bd_sf"/>
</dbReference>
<dbReference type="AlphaFoldDB" id="A0A4U8USA6"/>
<name>A0A4U8USA6_STECR</name>
<dbReference type="PANTHER" id="PTHR11969:SF54">
    <property type="entry name" value="MAD-LIKE PROTEIN 1"/>
    <property type="match status" value="1"/>
</dbReference>
<dbReference type="EMBL" id="AZBU02000001">
    <property type="protein sequence ID" value="TMS36096.1"/>
    <property type="molecule type" value="Genomic_DNA"/>
</dbReference>
<sequence>MSSCVEMHSAASSHPIGKLLLAAELLNSLPHNSIQAINESYKNEKPSTGKIRCVPGTSTSQPLRTDTVLSLPVRSSRPSSTSGSSTRHSRAAHNELEKNRRANLRGSLDQLKRILPSDSDCSRDTTLALLTRARNHLMVTF</sequence>
<dbReference type="Pfam" id="PF00010">
    <property type="entry name" value="HLH"/>
    <property type="match status" value="1"/>
</dbReference>
<dbReference type="PANTHER" id="PTHR11969">
    <property type="entry name" value="MAX DIMERIZATION, MAD"/>
    <property type="match status" value="1"/>
</dbReference>
<keyword evidence="2" id="KW-0805">Transcription regulation</keyword>
<protein>
    <recommendedName>
        <fullName evidence="7">BHLH domain-containing protein</fullName>
    </recommendedName>
</protein>
<evidence type="ECO:0000256" key="4">
    <source>
        <dbReference type="ARBA" id="ARBA00023163"/>
    </source>
</evidence>
<proteinExistence type="predicted"/>
<keyword evidence="9" id="KW-1185">Reference proteome</keyword>
<organism evidence="8 9">
    <name type="scientific">Steinernema carpocapsae</name>
    <name type="common">Entomopathogenic nematode</name>
    <dbReference type="NCBI Taxonomy" id="34508"/>
    <lineage>
        <taxon>Eukaryota</taxon>
        <taxon>Metazoa</taxon>
        <taxon>Ecdysozoa</taxon>
        <taxon>Nematoda</taxon>
        <taxon>Chromadorea</taxon>
        <taxon>Rhabditida</taxon>
        <taxon>Tylenchina</taxon>
        <taxon>Panagrolaimomorpha</taxon>
        <taxon>Strongyloidoidea</taxon>
        <taxon>Steinernematidae</taxon>
        <taxon>Steinernema</taxon>
    </lineage>
</organism>
<reference evidence="8 9" key="1">
    <citation type="journal article" date="2015" name="Genome Biol.">
        <title>Comparative genomics of Steinernema reveals deeply conserved gene regulatory networks.</title>
        <authorList>
            <person name="Dillman A.R."/>
            <person name="Macchietto M."/>
            <person name="Porter C.F."/>
            <person name="Rogers A."/>
            <person name="Williams B."/>
            <person name="Antoshechkin I."/>
            <person name="Lee M.M."/>
            <person name="Goodwin Z."/>
            <person name="Lu X."/>
            <person name="Lewis E.E."/>
            <person name="Goodrich-Blair H."/>
            <person name="Stock S.P."/>
            <person name="Adams B.J."/>
            <person name="Sternberg P.W."/>
            <person name="Mortazavi A."/>
        </authorList>
    </citation>
    <scope>NUCLEOTIDE SEQUENCE [LARGE SCALE GENOMIC DNA]</scope>
    <source>
        <strain evidence="8 9">ALL</strain>
    </source>
</reference>
<feature type="region of interest" description="Disordered" evidence="6">
    <location>
        <begin position="40"/>
        <end position="104"/>
    </location>
</feature>
<evidence type="ECO:0000259" key="7">
    <source>
        <dbReference type="PROSITE" id="PS50888"/>
    </source>
</evidence>
<dbReference type="OrthoDB" id="5920083at2759"/>
<evidence type="ECO:0000313" key="9">
    <source>
        <dbReference type="Proteomes" id="UP000298663"/>
    </source>
</evidence>
<feature type="compositionally biased region" description="Low complexity" evidence="6">
    <location>
        <begin position="68"/>
        <end position="86"/>
    </location>
</feature>
<evidence type="ECO:0000256" key="1">
    <source>
        <dbReference type="ARBA" id="ARBA00004123"/>
    </source>
</evidence>
<evidence type="ECO:0000256" key="5">
    <source>
        <dbReference type="ARBA" id="ARBA00023242"/>
    </source>
</evidence>
<dbReference type="SUPFAM" id="SSF47459">
    <property type="entry name" value="HLH, helix-loop-helix DNA-binding domain"/>
    <property type="match status" value="1"/>
</dbReference>
<accession>A0A4U8USA6</accession>
<dbReference type="GO" id="GO:0046983">
    <property type="term" value="F:protein dimerization activity"/>
    <property type="evidence" value="ECO:0007669"/>
    <property type="project" value="InterPro"/>
</dbReference>
<dbReference type="GO" id="GO:0000981">
    <property type="term" value="F:DNA-binding transcription factor activity, RNA polymerase II-specific"/>
    <property type="evidence" value="ECO:0007669"/>
    <property type="project" value="TreeGrafter"/>
</dbReference>
<keyword evidence="5" id="KW-0539">Nucleus</keyword>
<evidence type="ECO:0000256" key="3">
    <source>
        <dbReference type="ARBA" id="ARBA00023125"/>
    </source>
</evidence>
<evidence type="ECO:0000256" key="6">
    <source>
        <dbReference type="SAM" id="MobiDB-lite"/>
    </source>
</evidence>
<dbReference type="GO" id="GO:0000978">
    <property type="term" value="F:RNA polymerase II cis-regulatory region sequence-specific DNA binding"/>
    <property type="evidence" value="ECO:0007669"/>
    <property type="project" value="TreeGrafter"/>
</dbReference>
<feature type="domain" description="BHLH" evidence="7">
    <location>
        <begin position="88"/>
        <end position="140"/>
    </location>
</feature>
<dbReference type="STRING" id="34508.A0A4U8USA6"/>
<evidence type="ECO:0000256" key="2">
    <source>
        <dbReference type="ARBA" id="ARBA00023015"/>
    </source>
</evidence>
<comment type="caution">
    <text evidence="8">The sequence shown here is derived from an EMBL/GenBank/DDBJ whole genome shotgun (WGS) entry which is preliminary data.</text>
</comment>
<gene>
    <name evidence="8" type="ORF">L596_003351</name>
</gene>
<keyword evidence="4" id="KW-0804">Transcription</keyword>
<dbReference type="Proteomes" id="UP000298663">
    <property type="component" value="Unassembled WGS sequence"/>
</dbReference>